<name>A0ACC5MC72_9PSED</name>
<dbReference type="Proteomes" id="UP000589818">
    <property type="component" value="Unassembled WGS sequence"/>
</dbReference>
<organism evidence="1 2">
    <name type="scientific">Pseudomonas umsongensis</name>
    <dbReference type="NCBI Taxonomy" id="198618"/>
    <lineage>
        <taxon>Bacteria</taxon>
        <taxon>Pseudomonadati</taxon>
        <taxon>Pseudomonadota</taxon>
        <taxon>Gammaproteobacteria</taxon>
        <taxon>Pseudomonadales</taxon>
        <taxon>Pseudomonadaceae</taxon>
        <taxon>Pseudomonas</taxon>
    </lineage>
</organism>
<evidence type="ECO:0000313" key="1">
    <source>
        <dbReference type="EMBL" id="MBB2886195.1"/>
    </source>
</evidence>
<dbReference type="EMBL" id="JACHVR010000001">
    <property type="protein sequence ID" value="MBB2886195.1"/>
    <property type="molecule type" value="Genomic_DNA"/>
</dbReference>
<comment type="caution">
    <text evidence="1">The sequence shown here is derived from an EMBL/GenBank/DDBJ whole genome shotgun (WGS) entry which is preliminary data.</text>
</comment>
<accession>A0ACC5MC72</accession>
<reference evidence="1" key="1">
    <citation type="submission" date="2020-08" db="EMBL/GenBank/DDBJ databases">
        <title>Plant associated metagenomes--Microbial community diversity and host control of community assembly across model and emerging plant ecological genomics systems.</title>
        <authorList>
            <person name="Dangl J."/>
        </authorList>
    </citation>
    <scope>NUCLEOTIDE SEQUENCE</scope>
    <source>
        <strain evidence="1">KD5</strain>
    </source>
</reference>
<gene>
    <name evidence="1" type="ORF">FHR69_002061</name>
</gene>
<proteinExistence type="predicted"/>
<protein>
    <submittedName>
        <fullName evidence="1">Uncharacterized protein</fullName>
    </submittedName>
</protein>
<evidence type="ECO:0000313" key="2">
    <source>
        <dbReference type="Proteomes" id="UP000589818"/>
    </source>
</evidence>
<sequence length="93" mass="9790">MACVIVAVLMAAAATVRVMLTAIGLFVTAMPTVSTMHEQMHERTGQQQQEWQVGNDVGPVLGQQEVPGDGKKAEEEPVDTAGAAMGNIMASHN</sequence>
<keyword evidence="2" id="KW-1185">Reference proteome</keyword>